<dbReference type="AlphaFoldDB" id="A0AB38R4Q1"/>
<dbReference type="InterPro" id="IPR051048">
    <property type="entry name" value="Peptidase_S8/S53_subtilisin"/>
</dbReference>
<dbReference type="PROSITE" id="PS00138">
    <property type="entry name" value="SUBTILASE_SER"/>
    <property type="match status" value="1"/>
</dbReference>
<keyword evidence="3 5" id="KW-0378">Hydrolase</keyword>
<evidence type="ECO:0000313" key="8">
    <source>
        <dbReference type="EMBL" id="UOE78361.1"/>
    </source>
</evidence>
<evidence type="ECO:0000256" key="1">
    <source>
        <dbReference type="ARBA" id="ARBA00011073"/>
    </source>
</evidence>
<gene>
    <name evidence="8" type="ORF">IMI45_19800</name>
</gene>
<protein>
    <submittedName>
        <fullName evidence="8">S8 family peptidase</fullName>
    </submittedName>
</protein>
<dbReference type="PANTHER" id="PTHR43399">
    <property type="entry name" value="SUBTILISIN-RELATED"/>
    <property type="match status" value="1"/>
</dbReference>
<dbReference type="Proteomes" id="UP001058458">
    <property type="component" value="Plasmid unnamed1"/>
</dbReference>
<feature type="active site" description="Charge relay system" evidence="5">
    <location>
        <position position="86"/>
    </location>
</feature>
<dbReference type="Pfam" id="PF00082">
    <property type="entry name" value="Peptidase_S8"/>
    <property type="match status" value="1"/>
</dbReference>
<dbReference type="InterPro" id="IPR023827">
    <property type="entry name" value="Peptidase_S8_Asp-AS"/>
</dbReference>
<dbReference type="CDD" id="cd07477">
    <property type="entry name" value="Peptidases_S8_Subtilisin_subset"/>
    <property type="match status" value="1"/>
</dbReference>
<evidence type="ECO:0000256" key="5">
    <source>
        <dbReference type="PROSITE-ProRule" id="PRU01240"/>
    </source>
</evidence>
<dbReference type="PROSITE" id="PS51892">
    <property type="entry name" value="SUBTILASE"/>
    <property type="match status" value="1"/>
</dbReference>
<dbReference type="PROSITE" id="PS00137">
    <property type="entry name" value="SUBTILASE_HIS"/>
    <property type="match status" value="1"/>
</dbReference>
<keyword evidence="8" id="KW-0614">Plasmid</keyword>
<comment type="similarity">
    <text evidence="1 5 6">Belongs to the peptidase S8 family.</text>
</comment>
<dbReference type="GO" id="GO:0004252">
    <property type="term" value="F:serine-type endopeptidase activity"/>
    <property type="evidence" value="ECO:0007669"/>
    <property type="project" value="UniProtKB-UniRule"/>
</dbReference>
<evidence type="ECO:0000259" key="7">
    <source>
        <dbReference type="Pfam" id="PF00082"/>
    </source>
</evidence>
<dbReference type="PRINTS" id="PR00723">
    <property type="entry name" value="SUBTILISIN"/>
</dbReference>
<evidence type="ECO:0000256" key="3">
    <source>
        <dbReference type="ARBA" id="ARBA00022801"/>
    </source>
</evidence>
<keyword evidence="2 5" id="KW-0645">Protease</keyword>
<evidence type="ECO:0000256" key="2">
    <source>
        <dbReference type="ARBA" id="ARBA00022670"/>
    </source>
</evidence>
<dbReference type="InterPro" id="IPR000209">
    <property type="entry name" value="Peptidase_S8/S53_dom"/>
</dbReference>
<geneLocation type="plasmid" evidence="8 9">
    <name>unnamed1</name>
</geneLocation>
<keyword evidence="4 5" id="KW-0720">Serine protease</keyword>
<feature type="active site" description="Charge relay system" evidence="5">
    <location>
        <position position="49"/>
    </location>
</feature>
<proteinExistence type="inferred from homology"/>
<dbReference type="PROSITE" id="PS00136">
    <property type="entry name" value="SUBTILASE_ASP"/>
    <property type="match status" value="1"/>
</dbReference>
<dbReference type="EMBL" id="CP063415">
    <property type="protein sequence ID" value="UOE78361.1"/>
    <property type="molecule type" value="Genomic_DNA"/>
</dbReference>
<accession>A0AB38R4Q1</accession>
<organism evidence="8 9">
    <name type="scientific">Parageobacillus thermoglucosidasius</name>
    <name type="common">Geobacillus thermoglucosidasius</name>
    <dbReference type="NCBI Taxonomy" id="1426"/>
    <lineage>
        <taxon>Bacteria</taxon>
        <taxon>Bacillati</taxon>
        <taxon>Bacillota</taxon>
        <taxon>Bacilli</taxon>
        <taxon>Bacillales</taxon>
        <taxon>Anoxybacillaceae</taxon>
        <taxon>Parageobacillus</taxon>
    </lineage>
</organism>
<dbReference type="RefSeq" id="WP_248295954.1">
    <property type="nucleotide sequence ID" value="NZ_CP063415.1"/>
</dbReference>
<dbReference type="GO" id="GO:0006508">
    <property type="term" value="P:proteolysis"/>
    <property type="evidence" value="ECO:0007669"/>
    <property type="project" value="UniProtKB-KW"/>
</dbReference>
<feature type="domain" description="Peptidase S8/S53" evidence="7">
    <location>
        <begin position="40"/>
        <end position="292"/>
    </location>
</feature>
<dbReference type="InterPro" id="IPR022398">
    <property type="entry name" value="Peptidase_S8_His-AS"/>
</dbReference>
<feature type="active site" description="Charge relay system" evidence="5">
    <location>
        <position position="250"/>
    </location>
</feature>
<dbReference type="InterPro" id="IPR023828">
    <property type="entry name" value="Peptidase_S8_Ser-AS"/>
</dbReference>
<name>A0AB38R4Q1_PARTM</name>
<reference evidence="8" key="1">
    <citation type="submission" date="2020-10" db="EMBL/GenBank/DDBJ databases">
        <authorList>
            <person name="Delgado J.A."/>
            <person name="Gonzalez J.M."/>
        </authorList>
    </citation>
    <scope>NUCLEOTIDE SEQUENCE</scope>
    <source>
        <strain evidence="8">23.6</strain>
        <plasmid evidence="8">unnamed1</plasmid>
    </source>
</reference>
<evidence type="ECO:0000256" key="4">
    <source>
        <dbReference type="ARBA" id="ARBA00022825"/>
    </source>
</evidence>
<dbReference type="PANTHER" id="PTHR43399:SF4">
    <property type="entry name" value="CELL WALL-ASSOCIATED PROTEASE"/>
    <property type="match status" value="1"/>
</dbReference>
<dbReference type="InterPro" id="IPR036852">
    <property type="entry name" value="Peptidase_S8/S53_dom_sf"/>
</dbReference>
<dbReference type="SUPFAM" id="SSF52743">
    <property type="entry name" value="Subtilisin-like"/>
    <property type="match status" value="1"/>
</dbReference>
<evidence type="ECO:0000313" key="9">
    <source>
        <dbReference type="Proteomes" id="UP001058458"/>
    </source>
</evidence>
<sequence>MKELLLETTNIKSVFNDLQTIPRGIEIIGAQKVWEKSRKGQGIVVAVLDSGCDISHPDLKENIIGGLNFTNDDGGDKTIFTDYLGHGTHVAGIIAATDNGKGIVGVAPKSKLLILKVIDKSNSGSFKRLIEAIEYAAKWVGPNGERVSIVNMSLGSPYPNEKLHEVIKKARQDGIIFVAAAGNEGDGKEESFEVSYPGYYEEVIQIGSITEDMKPSKFSNTNVNLDFVAPGENVLSTHLGGKYVELTGTSMAAPHVSGAIALILNMIDQKRDIMTPYIVYSYLLNHAKKLGFSIYQEGNGLVQLA</sequence>
<evidence type="ECO:0000256" key="6">
    <source>
        <dbReference type="RuleBase" id="RU003355"/>
    </source>
</evidence>
<dbReference type="InterPro" id="IPR015500">
    <property type="entry name" value="Peptidase_S8_subtilisin-rel"/>
</dbReference>
<dbReference type="InterPro" id="IPR034202">
    <property type="entry name" value="Subtilisin_Carlsberg-like"/>
</dbReference>
<dbReference type="Gene3D" id="3.40.50.200">
    <property type="entry name" value="Peptidase S8/S53 domain"/>
    <property type="match status" value="1"/>
</dbReference>